<dbReference type="RefSeq" id="WP_307690575.1">
    <property type="nucleotide sequence ID" value="NZ_JAUSRO010000009.1"/>
</dbReference>
<dbReference type="InterPro" id="IPR013762">
    <property type="entry name" value="Integrase-like_cat_sf"/>
</dbReference>
<dbReference type="Gene3D" id="1.10.443.10">
    <property type="entry name" value="Intergrase catalytic core"/>
    <property type="match status" value="1"/>
</dbReference>
<gene>
    <name evidence="3" type="ORF">J2W36_003049</name>
</gene>
<keyword evidence="4" id="KW-1185">Reference proteome</keyword>
<sequence length="341" mass="37280">MHTLPLFDAPRPDAHGAAFEAWLEDQRAMGLLQRTGSIQVYRDMWGGFTAWCLGQSPVVRLTDLTVNDLQAFQAARMGKKSADLSLSPRHALRLLRLIDRVLNHMAAQQGEPPNTAAADCIAAQPEVRFAEAADADPMPDFLSVSEARQLIAFVSQARPRPSASGVPRDAGASLSWQMLRNRASVALQLGGGLTPADVRALTLSSPTVHGGRVRDRPWKLDVPGNGNSPGRETPIAPWAGELLHHWLQVRSDVKIPGPHLFPSTRTGKPWSKNAQYLAAKGVLEEAGVDSRDGGSYRLRHTFVLRQLRRGTSPEQVARWLGIEPEAMGRYARLIATPEDVV</sequence>
<feature type="domain" description="Tyr recombinase" evidence="2">
    <location>
        <begin position="137"/>
        <end position="341"/>
    </location>
</feature>
<proteinExistence type="predicted"/>
<dbReference type="InterPro" id="IPR002104">
    <property type="entry name" value="Integrase_catalytic"/>
</dbReference>
<comment type="caution">
    <text evidence="3">The sequence shown here is derived from an EMBL/GenBank/DDBJ whole genome shotgun (WGS) entry which is preliminary data.</text>
</comment>
<dbReference type="EMBL" id="JAUSRO010000009">
    <property type="protein sequence ID" value="MDP9900783.1"/>
    <property type="molecule type" value="Genomic_DNA"/>
</dbReference>
<dbReference type="InterPro" id="IPR011010">
    <property type="entry name" value="DNA_brk_join_enz"/>
</dbReference>
<organism evidence="3 4">
    <name type="scientific">Variovorax ginsengisoli</name>
    <dbReference type="NCBI Taxonomy" id="363844"/>
    <lineage>
        <taxon>Bacteria</taxon>
        <taxon>Pseudomonadati</taxon>
        <taxon>Pseudomonadota</taxon>
        <taxon>Betaproteobacteria</taxon>
        <taxon>Burkholderiales</taxon>
        <taxon>Comamonadaceae</taxon>
        <taxon>Variovorax</taxon>
    </lineage>
</organism>
<evidence type="ECO:0000259" key="2">
    <source>
        <dbReference type="PROSITE" id="PS51898"/>
    </source>
</evidence>
<protein>
    <submittedName>
        <fullName evidence="3">Integrase</fullName>
    </submittedName>
</protein>
<dbReference type="Proteomes" id="UP001226867">
    <property type="component" value="Unassembled WGS sequence"/>
</dbReference>
<dbReference type="SUPFAM" id="SSF56349">
    <property type="entry name" value="DNA breaking-rejoining enzymes"/>
    <property type="match status" value="1"/>
</dbReference>
<evidence type="ECO:0000313" key="4">
    <source>
        <dbReference type="Proteomes" id="UP001226867"/>
    </source>
</evidence>
<name>A0ABT9SAC3_9BURK</name>
<evidence type="ECO:0000256" key="1">
    <source>
        <dbReference type="ARBA" id="ARBA00023172"/>
    </source>
</evidence>
<reference evidence="3 4" key="1">
    <citation type="submission" date="2023-07" db="EMBL/GenBank/DDBJ databases">
        <title>Sorghum-associated microbial communities from plants grown in Nebraska, USA.</title>
        <authorList>
            <person name="Schachtman D."/>
        </authorList>
    </citation>
    <scope>NUCLEOTIDE SEQUENCE [LARGE SCALE GENOMIC DNA]</scope>
    <source>
        <strain evidence="3 4">DS1607</strain>
    </source>
</reference>
<evidence type="ECO:0000313" key="3">
    <source>
        <dbReference type="EMBL" id="MDP9900783.1"/>
    </source>
</evidence>
<dbReference type="PROSITE" id="PS51898">
    <property type="entry name" value="TYR_RECOMBINASE"/>
    <property type="match status" value="1"/>
</dbReference>
<dbReference type="CDD" id="cd00397">
    <property type="entry name" value="DNA_BRE_C"/>
    <property type="match status" value="1"/>
</dbReference>
<keyword evidence="1" id="KW-0233">DNA recombination</keyword>
<dbReference type="Pfam" id="PF00589">
    <property type="entry name" value="Phage_integrase"/>
    <property type="match status" value="1"/>
</dbReference>
<accession>A0ABT9SAC3</accession>